<keyword evidence="12" id="KW-1185">Reference proteome</keyword>
<keyword evidence="7 9" id="KW-0675">Receptor</keyword>
<feature type="transmembrane region" description="Helical" evidence="10">
    <location>
        <begin position="64"/>
        <end position="89"/>
    </location>
</feature>
<evidence type="ECO:0000313" key="12">
    <source>
        <dbReference type="Proteomes" id="UP000504632"/>
    </source>
</evidence>
<dbReference type="Pfam" id="PF00001">
    <property type="entry name" value="7tm_1"/>
    <property type="match status" value="1"/>
</dbReference>
<dbReference type="InterPro" id="IPR017452">
    <property type="entry name" value="GPCR_Rhodpsn_7TM"/>
</dbReference>
<dbReference type="SMART" id="SM01381">
    <property type="entry name" value="7TM_GPCR_Srsx"/>
    <property type="match status" value="1"/>
</dbReference>
<dbReference type="OrthoDB" id="10042731at2759"/>
<dbReference type="RefSeq" id="XP_030638793.1">
    <property type="nucleotide sequence ID" value="XM_030782933.1"/>
</dbReference>
<evidence type="ECO:0000256" key="10">
    <source>
        <dbReference type="SAM" id="Phobius"/>
    </source>
</evidence>
<protein>
    <submittedName>
        <fullName evidence="13">Trace amine-associated receptor 13c-like</fullName>
    </submittedName>
</protein>
<evidence type="ECO:0000259" key="11">
    <source>
        <dbReference type="PROSITE" id="PS50262"/>
    </source>
</evidence>
<dbReference type="InterPro" id="IPR050569">
    <property type="entry name" value="TAAR"/>
</dbReference>
<feature type="transmembrane region" description="Helical" evidence="10">
    <location>
        <begin position="101"/>
        <end position="123"/>
    </location>
</feature>
<evidence type="ECO:0000256" key="4">
    <source>
        <dbReference type="ARBA" id="ARBA00022989"/>
    </source>
</evidence>
<feature type="domain" description="G-protein coupled receptors family 1 profile" evidence="11">
    <location>
        <begin position="44"/>
        <end position="305"/>
    </location>
</feature>
<evidence type="ECO:0000256" key="8">
    <source>
        <dbReference type="ARBA" id="ARBA00023224"/>
    </source>
</evidence>
<dbReference type="SUPFAM" id="SSF81321">
    <property type="entry name" value="Family A G protein-coupled receptor-like"/>
    <property type="match status" value="1"/>
</dbReference>
<evidence type="ECO:0000313" key="13">
    <source>
        <dbReference type="RefSeq" id="XP_030638793.1"/>
    </source>
</evidence>
<keyword evidence="2" id="KW-1003">Cell membrane</keyword>
<feature type="transmembrane region" description="Helical" evidence="10">
    <location>
        <begin position="28"/>
        <end position="52"/>
    </location>
</feature>
<evidence type="ECO:0000256" key="2">
    <source>
        <dbReference type="ARBA" id="ARBA00022475"/>
    </source>
</evidence>
<evidence type="ECO:0000256" key="9">
    <source>
        <dbReference type="RuleBase" id="RU000688"/>
    </source>
</evidence>
<dbReference type="AlphaFoldDB" id="A0A6J2W3H3"/>
<dbReference type="PRINTS" id="PR00237">
    <property type="entry name" value="GPCRRHODOPSN"/>
</dbReference>
<dbReference type="GO" id="GO:0005886">
    <property type="term" value="C:plasma membrane"/>
    <property type="evidence" value="ECO:0007669"/>
    <property type="project" value="UniProtKB-SubCell"/>
</dbReference>
<feature type="transmembrane region" description="Helical" evidence="10">
    <location>
        <begin position="196"/>
        <end position="218"/>
    </location>
</feature>
<keyword evidence="6 10" id="KW-0472">Membrane</keyword>
<dbReference type="GO" id="GO:0001594">
    <property type="term" value="F:trace-amine receptor activity"/>
    <property type="evidence" value="ECO:0007669"/>
    <property type="project" value="TreeGrafter"/>
</dbReference>
<dbReference type="Proteomes" id="UP000504632">
    <property type="component" value="Chromosome 8"/>
</dbReference>
<feature type="transmembrane region" description="Helical" evidence="10">
    <location>
        <begin position="292"/>
        <end position="312"/>
    </location>
</feature>
<evidence type="ECO:0000256" key="7">
    <source>
        <dbReference type="ARBA" id="ARBA00023170"/>
    </source>
</evidence>
<evidence type="ECO:0000256" key="1">
    <source>
        <dbReference type="ARBA" id="ARBA00004651"/>
    </source>
</evidence>
<dbReference type="PANTHER" id="PTHR24249:SF381">
    <property type="entry name" value="TRACE AMINE ASSOCIATED RECEPTOR 19P-RELATED"/>
    <property type="match status" value="1"/>
</dbReference>
<proteinExistence type="inferred from homology"/>
<reference evidence="13" key="1">
    <citation type="submission" date="2025-08" db="UniProtKB">
        <authorList>
            <consortium name="RefSeq"/>
        </authorList>
    </citation>
    <scope>IDENTIFICATION</scope>
</reference>
<keyword evidence="5 9" id="KW-0297">G-protein coupled receptor</keyword>
<dbReference type="PANTHER" id="PTHR24249">
    <property type="entry name" value="HISTAMINE RECEPTOR-RELATED G-PROTEIN COUPLED RECEPTOR"/>
    <property type="match status" value="1"/>
</dbReference>
<sequence>MNFEEDNLTELCDKFSCPVQSFSAAVYALMYMTTSAVVLITVCGNLLVIISVCHFKRLQTPTNILILSLAVSDFLVGLFVMPLQLIMLIESCWIFGEAVCMLYIFFSFQLTCVSINNVTLIAVDRYLALNNPFFYYKTISLNVMFTLVLLIWLFSVVYNFILLYINDSLTNLHMCPGQCFYNADDEIGQVCSMFDFLVVFLVPCSIIIILYSKVFVIARRHAKAINKVNKENHLQEQGNQIQSTKSERKAAKVLGILVAVFLACLVPLYIYSVAGEKRNYDTNAELSESITFLFYINSSINPIIYALLYTWFQKSIKIMFSFRSCNRNASFINVLFVKTRK</sequence>
<dbReference type="PROSITE" id="PS50262">
    <property type="entry name" value="G_PROTEIN_RECEP_F1_2"/>
    <property type="match status" value="1"/>
</dbReference>
<gene>
    <name evidence="13" type="primary">LOC115819376</name>
</gene>
<keyword evidence="3 9" id="KW-0812">Transmembrane</keyword>
<dbReference type="Gene3D" id="1.20.1070.10">
    <property type="entry name" value="Rhodopsin 7-helix transmembrane proteins"/>
    <property type="match status" value="1"/>
</dbReference>
<accession>A0A6J2W3H3</accession>
<evidence type="ECO:0000256" key="5">
    <source>
        <dbReference type="ARBA" id="ARBA00023040"/>
    </source>
</evidence>
<feature type="transmembrane region" description="Helical" evidence="10">
    <location>
        <begin position="143"/>
        <end position="165"/>
    </location>
</feature>
<name>A0A6J2W3H3_CHACN</name>
<dbReference type="PROSITE" id="PS00237">
    <property type="entry name" value="G_PROTEIN_RECEP_F1_1"/>
    <property type="match status" value="1"/>
</dbReference>
<evidence type="ECO:0000256" key="6">
    <source>
        <dbReference type="ARBA" id="ARBA00023136"/>
    </source>
</evidence>
<keyword evidence="8 9" id="KW-0807">Transducer</keyword>
<keyword evidence="4 10" id="KW-1133">Transmembrane helix</keyword>
<organism evidence="12 13">
    <name type="scientific">Chanos chanos</name>
    <name type="common">Milkfish</name>
    <name type="synonym">Mugil chanos</name>
    <dbReference type="NCBI Taxonomy" id="29144"/>
    <lineage>
        <taxon>Eukaryota</taxon>
        <taxon>Metazoa</taxon>
        <taxon>Chordata</taxon>
        <taxon>Craniata</taxon>
        <taxon>Vertebrata</taxon>
        <taxon>Euteleostomi</taxon>
        <taxon>Actinopterygii</taxon>
        <taxon>Neopterygii</taxon>
        <taxon>Teleostei</taxon>
        <taxon>Ostariophysi</taxon>
        <taxon>Gonorynchiformes</taxon>
        <taxon>Chanidae</taxon>
        <taxon>Chanos</taxon>
    </lineage>
</organism>
<evidence type="ECO:0000256" key="3">
    <source>
        <dbReference type="ARBA" id="ARBA00022692"/>
    </source>
</evidence>
<dbReference type="GeneID" id="115819376"/>
<feature type="transmembrane region" description="Helical" evidence="10">
    <location>
        <begin position="253"/>
        <end position="272"/>
    </location>
</feature>
<comment type="similarity">
    <text evidence="9">Belongs to the G-protein coupled receptor 1 family.</text>
</comment>
<dbReference type="InterPro" id="IPR000276">
    <property type="entry name" value="GPCR_Rhodpsn"/>
</dbReference>
<dbReference type="InParanoid" id="A0A6J2W3H3"/>
<comment type="subcellular location">
    <subcellularLocation>
        <location evidence="1">Cell membrane</location>
        <topology evidence="1">Multi-pass membrane protein</topology>
    </subcellularLocation>
</comment>